<dbReference type="Pfam" id="PF13578">
    <property type="entry name" value="Methyltransf_24"/>
    <property type="match status" value="1"/>
</dbReference>
<keyword evidence="3" id="KW-0808">Transferase</keyword>
<comment type="caution">
    <text evidence="7">The sequence shown here is derived from an EMBL/GenBank/DDBJ whole genome shotgun (WGS) entry which is preliminary data.</text>
</comment>
<comment type="similarity">
    <text evidence="6">Belongs to the class I-like SAM-binding methyltransferase superfamily. Cation-dependent O-methyltransferase family.</text>
</comment>
<dbReference type="InterPro" id="IPR002935">
    <property type="entry name" value="SAM_O-MeTrfase"/>
</dbReference>
<dbReference type="GO" id="GO:0006584">
    <property type="term" value="P:catecholamine metabolic process"/>
    <property type="evidence" value="ECO:0007669"/>
    <property type="project" value="UniProtKB-KW"/>
</dbReference>
<dbReference type="AlphaFoldDB" id="A0AAN9YM07"/>
<dbReference type="PANTHER" id="PTHR43836:SF2">
    <property type="entry name" value="CATECHOL O-METHYLTRANSFERASE 1-RELATED"/>
    <property type="match status" value="1"/>
</dbReference>
<reference evidence="7 8" key="1">
    <citation type="submission" date="2024-02" db="EMBL/GenBank/DDBJ databases">
        <title>De novo assembly and annotation of 12 fungi associated with fruit tree decline syndrome in Ontario, Canada.</title>
        <authorList>
            <person name="Sulman M."/>
            <person name="Ellouze W."/>
            <person name="Ilyukhin E."/>
        </authorList>
    </citation>
    <scope>NUCLEOTIDE SEQUENCE [LARGE SCALE GENOMIC DNA]</scope>
    <source>
        <strain evidence="7 8">M11/M66-122</strain>
    </source>
</reference>
<evidence type="ECO:0000256" key="1">
    <source>
        <dbReference type="ARBA" id="ARBA00012880"/>
    </source>
</evidence>
<accession>A0AAN9YM07</accession>
<evidence type="ECO:0000313" key="7">
    <source>
        <dbReference type="EMBL" id="KAK7750273.1"/>
    </source>
</evidence>
<dbReference type="GO" id="GO:0008171">
    <property type="term" value="F:O-methyltransferase activity"/>
    <property type="evidence" value="ECO:0007669"/>
    <property type="project" value="InterPro"/>
</dbReference>
<evidence type="ECO:0000256" key="4">
    <source>
        <dbReference type="ARBA" id="ARBA00022691"/>
    </source>
</evidence>
<evidence type="ECO:0000313" key="8">
    <source>
        <dbReference type="Proteomes" id="UP001320420"/>
    </source>
</evidence>
<keyword evidence="2" id="KW-0489">Methyltransferase</keyword>
<evidence type="ECO:0000256" key="5">
    <source>
        <dbReference type="ARBA" id="ARBA00022939"/>
    </source>
</evidence>
<evidence type="ECO:0000256" key="6">
    <source>
        <dbReference type="ARBA" id="ARBA00023453"/>
    </source>
</evidence>
<dbReference type="Proteomes" id="UP001320420">
    <property type="component" value="Unassembled WGS sequence"/>
</dbReference>
<protein>
    <recommendedName>
        <fullName evidence="1">catechol O-methyltransferase</fullName>
        <ecNumber evidence="1">2.1.1.6</ecNumber>
    </recommendedName>
</protein>
<keyword evidence="4" id="KW-0949">S-adenosyl-L-methionine</keyword>
<evidence type="ECO:0000256" key="3">
    <source>
        <dbReference type="ARBA" id="ARBA00022679"/>
    </source>
</evidence>
<sequence length="197" mass="22264">MRLSFNDGREIALLHFIYNHPKLEQMRGNPQRVLEAIDEYGRTQKYLMNIGKYKSKTVVDLIKREKPKVMVELGGYVGYSAIAFAAALREVDGKRYYSLEMNPEFGAVISMLVDLAGLRDLVTVVIGASSDSLRRLRKSGELSRIDLLFLDHYKPAYTADLKLCEELGLVGPGSVYAADNGRIIYPGKGKDYRSMRY</sequence>
<dbReference type="EMBL" id="JAKJXP020000067">
    <property type="protein sequence ID" value="KAK7750273.1"/>
    <property type="molecule type" value="Genomic_DNA"/>
</dbReference>
<name>A0AAN9YM07_9PEZI</name>
<dbReference type="EC" id="2.1.1.6" evidence="1"/>
<dbReference type="SUPFAM" id="SSF53335">
    <property type="entry name" value="S-adenosyl-L-methionine-dependent methyltransferases"/>
    <property type="match status" value="1"/>
</dbReference>
<keyword evidence="5" id="KW-0128">Catecholamine metabolism</keyword>
<gene>
    <name evidence="7" type="ORF">SLS62_007790</name>
</gene>
<organism evidence="7 8">
    <name type="scientific">Diatrype stigma</name>
    <dbReference type="NCBI Taxonomy" id="117547"/>
    <lineage>
        <taxon>Eukaryota</taxon>
        <taxon>Fungi</taxon>
        <taxon>Dikarya</taxon>
        <taxon>Ascomycota</taxon>
        <taxon>Pezizomycotina</taxon>
        <taxon>Sordariomycetes</taxon>
        <taxon>Xylariomycetidae</taxon>
        <taxon>Xylariales</taxon>
        <taxon>Diatrypaceae</taxon>
        <taxon>Diatrype</taxon>
    </lineage>
</organism>
<evidence type="ECO:0000256" key="2">
    <source>
        <dbReference type="ARBA" id="ARBA00022603"/>
    </source>
</evidence>
<dbReference type="PROSITE" id="PS51682">
    <property type="entry name" value="SAM_OMT_I"/>
    <property type="match status" value="1"/>
</dbReference>
<dbReference type="GO" id="GO:0032259">
    <property type="term" value="P:methylation"/>
    <property type="evidence" value="ECO:0007669"/>
    <property type="project" value="UniProtKB-KW"/>
</dbReference>
<dbReference type="InterPro" id="IPR029063">
    <property type="entry name" value="SAM-dependent_MTases_sf"/>
</dbReference>
<keyword evidence="8" id="KW-1185">Reference proteome</keyword>
<dbReference type="PANTHER" id="PTHR43836">
    <property type="entry name" value="CATECHOL O-METHYLTRANSFERASE 1-RELATED"/>
    <property type="match status" value="1"/>
</dbReference>
<proteinExistence type="inferred from homology"/>
<dbReference type="Gene3D" id="3.40.50.150">
    <property type="entry name" value="Vaccinia Virus protein VP39"/>
    <property type="match status" value="1"/>
</dbReference>